<evidence type="ECO:0000313" key="2">
    <source>
        <dbReference type="Proteomes" id="UP000237000"/>
    </source>
</evidence>
<protein>
    <submittedName>
        <fullName evidence="1">Uncharacterized protein</fullName>
    </submittedName>
</protein>
<organism evidence="1 2">
    <name type="scientific">Trema orientale</name>
    <name type="common">Charcoal tree</name>
    <name type="synonym">Celtis orientalis</name>
    <dbReference type="NCBI Taxonomy" id="63057"/>
    <lineage>
        <taxon>Eukaryota</taxon>
        <taxon>Viridiplantae</taxon>
        <taxon>Streptophyta</taxon>
        <taxon>Embryophyta</taxon>
        <taxon>Tracheophyta</taxon>
        <taxon>Spermatophyta</taxon>
        <taxon>Magnoliopsida</taxon>
        <taxon>eudicotyledons</taxon>
        <taxon>Gunneridae</taxon>
        <taxon>Pentapetalae</taxon>
        <taxon>rosids</taxon>
        <taxon>fabids</taxon>
        <taxon>Rosales</taxon>
        <taxon>Cannabaceae</taxon>
        <taxon>Trema</taxon>
    </lineage>
</organism>
<sequence length="91" mass="10568">MTERTRRLVKLIKHVWKLKKILKKSEGIRKCGGDDGENLVSSPSVICCDELFFESEKKKGKYEENSSDDDLFTTAYIAAQRHFTLRPNIYI</sequence>
<accession>A0A2P5EQJ0</accession>
<dbReference type="InParanoid" id="A0A2P5EQJ0"/>
<name>A0A2P5EQJ0_TREOI</name>
<evidence type="ECO:0000313" key="1">
    <source>
        <dbReference type="EMBL" id="PON87796.1"/>
    </source>
</evidence>
<dbReference type="AlphaFoldDB" id="A0A2P5EQJ0"/>
<dbReference type="Proteomes" id="UP000237000">
    <property type="component" value="Unassembled WGS sequence"/>
</dbReference>
<dbReference type="EMBL" id="JXTC01000112">
    <property type="protein sequence ID" value="PON87796.1"/>
    <property type="molecule type" value="Genomic_DNA"/>
</dbReference>
<proteinExistence type="predicted"/>
<reference evidence="2" key="1">
    <citation type="submission" date="2016-06" db="EMBL/GenBank/DDBJ databases">
        <title>Parallel loss of symbiosis genes in relatives of nitrogen-fixing non-legume Parasponia.</title>
        <authorList>
            <person name="Van Velzen R."/>
            <person name="Holmer R."/>
            <person name="Bu F."/>
            <person name="Rutten L."/>
            <person name="Van Zeijl A."/>
            <person name="Liu W."/>
            <person name="Santuari L."/>
            <person name="Cao Q."/>
            <person name="Sharma T."/>
            <person name="Shen D."/>
            <person name="Roswanjaya Y."/>
            <person name="Wardhani T."/>
            <person name="Kalhor M.S."/>
            <person name="Jansen J."/>
            <person name="Van den Hoogen J."/>
            <person name="Gungor B."/>
            <person name="Hartog M."/>
            <person name="Hontelez J."/>
            <person name="Verver J."/>
            <person name="Yang W.-C."/>
            <person name="Schijlen E."/>
            <person name="Repin R."/>
            <person name="Schilthuizen M."/>
            <person name="Schranz E."/>
            <person name="Heidstra R."/>
            <person name="Miyata K."/>
            <person name="Fedorova E."/>
            <person name="Kohlen W."/>
            <person name="Bisseling T."/>
            <person name="Smit S."/>
            <person name="Geurts R."/>
        </authorList>
    </citation>
    <scope>NUCLEOTIDE SEQUENCE [LARGE SCALE GENOMIC DNA]</scope>
    <source>
        <strain evidence="2">cv. RG33-2</strain>
    </source>
</reference>
<comment type="caution">
    <text evidence="1">The sequence shown here is derived from an EMBL/GenBank/DDBJ whole genome shotgun (WGS) entry which is preliminary data.</text>
</comment>
<keyword evidence="2" id="KW-1185">Reference proteome</keyword>
<gene>
    <name evidence="1" type="ORF">TorRG33x02_163410</name>
</gene>
<dbReference type="OrthoDB" id="1473624at2759"/>